<evidence type="ECO:0000256" key="2">
    <source>
        <dbReference type="ARBA" id="ARBA00022963"/>
    </source>
</evidence>
<dbReference type="PANTHER" id="PTHR24185">
    <property type="entry name" value="CALCIUM-INDEPENDENT PHOSPHOLIPASE A2-GAMMA"/>
    <property type="match status" value="1"/>
</dbReference>
<keyword evidence="2" id="KW-0443">Lipid metabolism</keyword>
<evidence type="ECO:0000313" key="4">
    <source>
        <dbReference type="EMBL" id="KAE8419552.1"/>
    </source>
</evidence>
<evidence type="ECO:0000313" key="5">
    <source>
        <dbReference type="Proteomes" id="UP000325395"/>
    </source>
</evidence>
<evidence type="ECO:0000259" key="3">
    <source>
        <dbReference type="PROSITE" id="PS00028"/>
    </source>
</evidence>
<dbReference type="PANTHER" id="PTHR24185:SF1">
    <property type="entry name" value="CALCIUM-INDEPENDENT PHOSPHOLIPASE A2-GAMMA"/>
    <property type="match status" value="1"/>
</dbReference>
<dbReference type="InterPro" id="IPR013087">
    <property type="entry name" value="Znf_C2H2_type"/>
</dbReference>
<gene>
    <name evidence="4" type="ORF">BDV36DRAFT_307871</name>
</gene>
<keyword evidence="1" id="KW-0378">Hydrolase</keyword>
<dbReference type="SUPFAM" id="SSF52151">
    <property type="entry name" value="FabD/lysophospholipase-like"/>
    <property type="match status" value="1"/>
</dbReference>
<name>A0ABQ6WR22_9EURO</name>
<keyword evidence="5" id="KW-1185">Reference proteome</keyword>
<dbReference type="Gene3D" id="3.40.1090.10">
    <property type="entry name" value="Cytosolic phospholipase A2 catalytic domain"/>
    <property type="match status" value="1"/>
</dbReference>
<reference evidence="4 5" key="1">
    <citation type="submission" date="2019-04" db="EMBL/GenBank/DDBJ databases">
        <authorList>
            <consortium name="DOE Joint Genome Institute"/>
            <person name="Mondo S."/>
            <person name="Kjaerbolling I."/>
            <person name="Vesth T."/>
            <person name="Frisvad J.C."/>
            <person name="Nybo J.L."/>
            <person name="Theobald S."/>
            <person name="Kildgaard S."/>
            <person name="Isbrandt T."/>
            <person name="Kuo A."/>
            <person name="Sato A."/>
            <person name="Lyhne E.K."/>
            <person name="Kogle M.E."/>
            <person name="Wiebenga A."/>
            <person name="Kun R.S."/>
            <person name="Lubbers R.J."/>
            <person name="Makela M.R."/>
            <person name="Barry K."/>
            <person name="Chovatia M."/>
            <person name="Clum A."/>
            <person name="Daum C."/>
            <person name="Haridas S."/>
            <person name="He G."/>
            <person name="LaButti K."/>
            <person name="Lipzen A."/>
            <person name="Riley R."/>
            <person name="Salamov A."/>
            <person name="Simmons B.A."/>
            <person name="Magnuson J.K."/>
            <person name="Henrissat B."/>
            <person name="Mortensen U.H."/>
            <person name="Larsen T.O."/>
            <person name="Devries R.P."/>
            <person name="Grigoriev I.V."/>
            <person name="Machida M."/>
            <person name="Baker S.E."/>
            <person name="Andersen M.R."/>
            <person name="Cantor M.N."/>
            <person name="Hua S.X."/>
        </authorList>
    </citation>
    <scope>NUCLEOTIDE SEQUENCE [LARGE SCALE GENOMIC DNA]</scope>
    <source>
        <strain evidence="4 5">CBS 117616</strain>
    </source>
</reference>
<organism evidence="4 5">
    <name type="scientific">Aspergillus pseudocaelatus</name>
    <dbReference type="NCBI Taxonomy" id="1825620"/>
    <lineage>
        <taxon>Eukaryota</taxon>
        <taxon>Fungi</taxon>
        <taxon>Dikarya</taxon>
        <taxon>Ascomycota</taxon>
        <taxon>Pezizomycotina</taxon>
        <taxon>Eurotiomycetes</taxon>
        <taxon>Eurotiomycetidae</taxon>
        <taxon>Eurotiales</taxon>
        <taxon>Aspergillaceae</taxon>
        <taxon>Aspergillus</taxon>
        <taxon>Aspergillus subgen. Circumdati</taxon>
    </lineage>
</organism>
<dbReference type="PROSITE" id="PS00028">
    <property type="entry name" value="ZINC_FINGER_C2H2_1"/>
    <property type="match status" value="1"/>
</dbReference>
<dbReference type="InterPro" id="IPR016035">
    <property type="entry name" value="Acyl_Trfase/lysoPLipase"/>
</dbReference>
<protein>
    <recommendedName>
        <fullName evidence="3">C2H2-type domain-containing protein</fullName>
    </recommendedName>
</protein>
<feature type="domain" description="C2H2-type" evidence="3">
    <location>
        <begin position="328"/>
        <end position="351"/>
    </location>
</feature>
<evidence type="ECO:0000256" key="1">
    <source>
        <dbReference type="ARBA" id="ARBA00022801"/>
    </source>
</evidence>
<keyword evidence="2" id="KW-0442">Lipid degradation</keyword>
<accession>A0ABQ6WR22</accession>
<dbReference type="Proteomes" id="UP000325395">
    <property type="component" value="Unassembled WGS sequence"/>
</dbReference>
<proteinExistence type="predicted"/>
<dbReference type="EMBL" id="ML735716">
    <property type="protein sequence ID" value="KAE8419552.1"/>
    <property type="molecule type" value="Genomic_DNA"/>
</dbReference>
<sequence>MLGRLRMTATDARSQYQKLGQEIFGSPRWFHYRSFPPWFNHKYDHGKLNNVIKDVVRFYDSSDDGPYGFPNASFNKTDYGVCSTIVAALGKVYDAQQIPIKKNEVNYLFRTYDIPNKKRPSDLDSGRAFKGTVWSVARACTAAPTYFIPKEIEALNGNIWRFKDAGLVLQNPTEEGVDELLRWTPHNLHNKAFNAILSIGTGLKQPRGYFGPGNPGGLLDILAVYWAGFRSANPEKVHEGMEKAFNSHDEKTYWRLNSDSEKWGQIMLDQWDRDTMTTMDKLTSEYLERTDIKCCMQECAERLVKHRRQRQLHKDEWERFALAVEYRCTAPGCFNHYNIKGDMDDHLKRCHPGNQFEPDIYIWDYTHE</sequence>